<dbReference type="STRING" id="105559.Nwat_2450"/>
<accession>D8K9B8</accession>
<name>D8K9B8_NITWC</name>
<dbReference type="HOGENOM" id="CLU_1184043_0_0_6"/>
<dbReference type="EMBL" id="CP002086">
    <property type="protein sequence ID" value="ADJ29261.1"/>
    <property type="molecule type" value="Genomic_DNA"/>
</dbReference>
<organism evidence="1 2">
    <name type="scientific">Nitrosococcus watsoni (strain C-113)</name>
    <dbReference type="NCBI Taxonomy" id="105559"/>
    <lineage>
        <taxon>Bacteria</taxon>
        <taxon>Pseudomonadati</taxon>
        <taxon>Pseudomonadota</taxon>
        <taxon>Gammaproteobacteria</taxon>
        <taxon>Chromatiales</taxon>
        <taxon>Chromatiaceae</taxon>
        <taxon>Nitrosococcus</taxon>
    </lineage>
</organism>
<protein>
    <submittedName>
        <fullName evidence="1">Uncharacterized protein</fullName>
    </submittedName>
</protein>
<keyword evidence="2" id="KW-1185">Reference proteome</keyword>
<gene>
    <name evidence="1" type="ordered locus">Nwat_2450</name>
</gene>
<sequence>MVLPLSPEEREIFITRQFARNHWPFDTDGKLWAGRRRDDLLLWNQRGAMDDWFGDYLDDIALLGDTGRPWDHDHIVPSNFFNHYRPSPADLKLVLQDLHLDQGAEQSLWNKFRDFRNHTGNYRAWPLGFNRADGDQCAREKLSQRGTLDPWVVLAHWWEETIEHAESGTHPLREASAIEISERWDETPKNKGEWELNELSAFLESVRKREARLYQALFDFIKPGFAEDRFHDRV</sequence>
<evidence type="ECO:0000313" key="1">
    <source>
        <dbReference type="EMBL" id="ADJ29261.1"/>
    </source>
</evidence>
<dbReference type="KEGG" id="nwa:Nwat_2450"/>
<dbReference type="RefSeq" id="WP_013221331.1">
    <property type="nucleotide sequence ID" value="NC_014315.1"/>
</dbReference>
<reference evidence="1 2" key="1">
    <citation type="submission" date="2010-06" db="EMBL/GenBank/DDBJ databases">
        <title>Complete sequence of chromosome of Nitrosococcus watsoni C-113.</title>
        <authorList>
            <consortium name="US DOE Joint Genome Institute"/>
            <person name="Lucas S."/>
            <person name="Copeland A."/>
            <person name="Lapidus A."/>
            <person name="Cheng J.-F."/>
            <person name="Bruce D."/>
            <person name="Goodwin L."/>
            <person name="Pitluck S."/>
            <person name="Malfatti S.A."/>
            <person name="Chain P.S.G."/>
            <person name="Land M."/>
            <person name="Hauser L."/>
            <person name="Kyrpides N."/>
            <person name="Ivanova N."/>
            <person name="Cambell M.A."/>
            <person name="Heidelberg J.F."/>
            <person name="Klotz M.G."/>
            <person name="Woyke T."/>
        </authorList>
    </citation>
    <scope>NUCLEOTIDE SEQUENCE [LARGE SCALE GENOMIC DNA]</scope>
    <source>
        <strain evidence="1 2">C-113</strain>
    </source>
</reference>
<dbReference type="Proteomes" id="UP000000393">
    <property type="component" value="Chromosome"/>
</dbReference>
<evidence type="ECO:0000313" key="2">
    <source>
        <dbReference type="Proteomes" id="UP000000393"/>
    </source>
</evidence>
<proteinExistence type="predicted"/>
<dbReference type="AlphaFoldDB" id="D8K9B8"/>